<dbReference type="Pfam" id="PF14715">
    <property type="entry name" value="FixP_N"/>
    <property type="match status" value="1"/>
</dbReference>
<keyword evidence="12 19" id="KW-0375">Hydrogen ion transport</keyword>
<feature type="domain" description="Cytochrome c" evidence="23">
    <location>
        <begin position="108"/>
        <end position="196"/>
    </location>
</feature>
<evidence type="ECO:0000256" key="17">
    <source>
        <dbReference type="ARBA" id="ARBA00023065"/>
    </source>
</evidence>
<sequence>MSKQKTDEVTGVETTGHSWDGIEELNNPLPRWWLWTLYLCIIWAIGYTIAYPAWPMISGATQGVMGWSTRANVAAEITAHEAANAELVTQLVAADMPTLPQDADLNRYAIARGGAVFRANCSQCHGSGAAGAKGYPNLLDDDWLWGGDIDAIMTTVRHGIRNTLDDDARYSAMPAFGDMLEPAEIDAVVEHVVSLSSSDFDAALAAQGVTVFADNCASCHGDEGLGNREMGAPNLADAIWLYGGDRATLHTTVEQARFGVMPPWGPRLKEADIRAVSAYVHSLGGGE</sequence>
<dbReference type="PANTHER" id="PTHR33751:SF1">
    <property type="entry name" value="CBB3-TYPE CYTOCHROME C OXIDASE SUBUNIT FIXP"/>
    <property type="match status" value="1"/>
</dbReference>
<comment type="subcellular location">
    <subcellularLocation>
        <location evidence="1 19">Cell inner membrane</location>
    </subcellularLocation>
</comment>
<dbReference type="AlphaFoldDB" id="A0A9Q2NHT3"/>
<protein>
    <recommendedName>
        <fullName evidence="19">Cbb3-type cytochrome c oxidase subunit</fullName>
    </recommendedName>
</protein>
<dbReference type="PIRSF" id="PIRSF000006">
    <property type="entry name" value="Cbb3-Cox_fixP"/>
    <property type="match status" value="1"/>
</dbReference>
<evidence type="ECO:0000313" key="25">
    <source>
        <dbReference type="Proteomes" id="UP000809337"/>
    </source>
</evidence>
<evidence type="ECO:0000256" key="16">
    <source>
        <dbReference type="ARBA" id="ARBA00023004"/>
    </source>
</evidence>
<feature type="domain" description="Cytochrome c" evidence="23">
    <location>
        <begin position="203"/>
        <end position="284"/>
    </location>
</feature>
<evidence type="ECO:0000256" key="13">
    <source>
        <dbReference type="ARBA" id="ARBA00022982"/>
    </source>
</evidence>
<evidence type="ECO:0000256" key="15">
    <source>
        <dbReference type="ARBA" id="ARBA00023002"/>
    </source>
</evidence>
<keyword evidence="18 19" id="KW-0472">Membrane</keyword>
<keyword evidence="6 19" id="KW-0997">Cell inner membrane</keyword>
<feature type="binding site" description="covalent" evidence="21">
    <location>
        <position position="124"/>
    </location>
    <ligand>
        <name>heme c</name>
        <dbReference type="ChEBI" id="CHEBI:61717"/>
        <label>1</label>
    </ligand>
</feature>
<dbReference type="NCBIfam" id="TIGR00782">
    <property type="entry name" value="ccoP"/>
    <property type="match status" value="1"/>
</dbReference>
<feature type="binding site" description="covalent" evidence="21">
    <location>
        <position position="121"/>
    </location>
    <ligand>
        <name>heme c</name>
        <dbReference type="ChEBI" id="CHEBI:61717"/>
        <label>1</label>
    </ligand>
</feature>
<evidence type="ECO:0000256" key="22">
    <source>
        <dbReference type="SAM" id="Phobius"/>
    </source>
</evidence>
<keyword evidence="7 19" id="KW-0349">Heme</keyword>
<keyword evidence="4 19" id="KW-0813">Transport</keyword>
<evidence type="ECO:0000256" key="9">
    <source>
        <dbReference type="ARBA" id="ARBA00022692"/>
    </source>
</evidence>
<dbReference type="GO" id="GO:0005886">
    <property type="term" value="C:plasma membrane"/>
    <property type="evidence" value="ECO:0007669"/>
    <property type="project" value="UniProtKB-SubCell"/>
</dbReference>
<feature type="binding site" description="covalent" evidence="21">
    <location>
        <position position="219"/>
    </location>
    <ligand>
        <name>heme c</name>
        <dbReference type="ChEBI" id="CHEBI:61717"/>
        <label>2</label>
    </ligand>
</feature>
<keyword evidence="8 19" id="KW-0679">Respiratory chain</keyword>
<dbReference type="InterPro" id="IPR008168">
    <property type="entry name" value="Cyt_C_IC"/>
</dbReference>
<dbReference type="Proteomes" id="UP000809337">
    <property type="component" value="Unassembled WGS sequence"/>
</dbReference>
<dbReference type="InterPro" id="IPR009056">
    <property type="entry name" value="Cyt_c-like_dom"/>
</dbReference>
<feature type="transmembrane region" description="Helical" evidence="22">
    <location>
        <begin position="32"/>
        <end position="54"/>
    </location>
</feature>
<comment type="similarity">
    <text evidence="3 19">Belongs to the CcoP / FixP family.</text>
</comment>
<dbReference type="EMBL" id="JAFBWN010000002">
    <property type="protein sequence ID" value="MBM2353598.1"/>
    <property type="molecule type" value="Genomic_DNA"/>
</dbReference>
<keyword evidence="9 22" id="KW-0812">Transmembrane</keyword>
<dbReference type="InterPro" id="IPR004678">
    <property type="entry name" value="Cyt_c_oxidase_cbb3_su3"/>
</dbReference>
<keyword evidence="15 19" id="KW-0560">Oxidoreductase</keyword>
<keyword evidence="13 19" id="KW-0249">Electron transport</keyword>
<evidence type="ECO:0000256" key="4">
    <source>
        <dbReference type="ARBA" id="ARBA00022448"/>
    </source>
</evidence>
<feature type="binding site" description="axial binding residue" evidence="20">
    <location>
        <position position="125"/>
    </location>
    <ligand>
        <name>heme c</name>
        <dbReference type="ChEBI" id="CHEBI:61717"/>
        <label>1</label>
    </ligand>
    <ligandPart>
        <name>Fe</name>
        <dbReference type="ChEBI" id="CHEBI:18248"/>
    </ligandPart>
</feature>
<reference evidence="24" key="1">
    <citation type="submission" date="2021-01" db="EMBL/GenBank/DDBJ databases">
        <title>Diatom-associated Roseobacters Show Island Model of Population Structure.</title>
        <authorList>
            <person name="Qu L."/>
            <person name="Feng X."/>
            <person name="Chen Y."/>
            <person name="Li L."/>
            <person name="Wang X."/>
            <person name="Hu Z."/>
            <person name="Wang H."/>
            <person name="Luo H."/>
        </authorList>
    </citation>
    <scope>NUCLEOTIDE SEQUENCE</scope>
    <source>
        <strain evidence="24">SM26-45</strain>
    </source>
</reference>
<keyword evidence="17 19" id="KW-0406">Ion transport</keyword>
<evidence type="ECO:0000256" key="19">
    <source>
        <dbReference type="PIRNR" id="PIRNR000006"/>
    </source>
</evidence>
<dbReference type="RefSeq" id="WP_231032812.1">
    <property type="nucleotide sequence ID" value="NZ_JAJNGX010000002.1"/>
</dbReference>
<dbReference type="InterPro" id="IPR032858">
    <property type="entry name" value="CcoP_N"/>
</dbReference>
<evidence type="ECO:0000313" key="24">
    <source>
        <dbReference type="EMBL" id="MBM2353598.1"/>
    </source>
</evidence>
<comment type="subunit">
    <text evidence="19">Component of the cbb3-type cytochrome c oxidase.</text>
</comment>
<organism evidence="24 25">
    <name type="scientific">Pseudosulfitobacter pseudonitzschiae</name>
    <dbReference type="NCBI Taxonomy" id="1402135"/>
    <lineage>
        <taxon>Bacteria</taxon>
        <taxon>Pseudomonadati</taxon>
        <taxon>Pseudomonadota</taxon>
        <taxon>Alphaproteobacteria</taxon>
        <taxon>Rhodobacterales</taxon>
        <taxon>Roseobacteraceae</taxon>
        <taxon>Pseudosulfitobacter</taxon>
    </lineage>
</organism>
<evidence type="ECO:0000256" key="6">
    <source>
        <dbReference type="ARBA" id="ARBA00022519"/>
    </source>
</evidence>
<dbReference type="SUPFAM" id="SSF46626">
    <property type="entry name" value="Cytochrome c"/>
    <property type="match status" value="2"/>
</dbReference>
<dbReference type="GO" id="GO:1902600">
    <property type="term" value="P:proton transmembrane transport"/>
    <property type="evidence" value="ECO:0007669"/>
    <property type="project" value="UniProtKB-KW"/>
</dbReference>
<proteinExistence type="inferred from homology"/>
<dbReference type="Pfam" id="PF13442">
    <property type="entry name" value="Cytochrome_CBB3"/>
    <property type="match status" value="2"/>
</dbReference>
<keyword evidence="11" id="KW-0677">Repeat</keyword>
<dbReference type="InterPro" id="IPR038414">
    <property type="entry name" value="CcoP_N_sf"/>
</dbReference>
<feature type="binding site" description="axial binding residue" evidence="20">
    <location>
        <position position="220"/>
    </location>
    <ligand>
        <name>heme c</name>
        <dbReference type="ChEBI" id="CHEBI:61717"/>
        <label>2</label>
    </ligand>
    <ligandPart>
        <name>Fe</name>
        <dbReference type="ChEBI" id="CHEBI:18248"/>
    </ligandPart>
</feature>
<evidence type="ECO:0000256" key="20">
    <source>
        <dbReference type="PIRSR" id="PIRSR000006-1"/>
    </source>
</evidence>
<comment type="caution">
    <text evidence="24">The sequence shown here is derived from an EMBL/GenBank/DDBJ whole genome shotgun (WGS) entry which is preliminary data.</text>
</comment>
<evidence type="ECO:0000256" key="3">
    <source>
        <dbReference type="ARBA" id="ARBA00006113"/>
    </source>
</evidence>
<gene>
    <name evidence="24" type="primary">ccoP</name>
    <name evidence="24" type="ORF">JQX14_03565</name>
</gene>
<evidence type="ECO:0000256" key="21">
    <source>
        <dbReference type="PIRSR" id="PIRSR000006-2"/>
    </source>
</evidence>
<dbReference type="PANTHER" id="PTHR33751">
    <property type="entry name" value="CBB3-TYPE CYTOCHROME C OXIDASE SUBUNIT FIXP"/>
    <property type="match status" value="1"/>
</dbReference>
<dbReference type="InterPro" id="IPR036909">
    <property type="entry name" value="Cyt_c-like_dom_sf"/>
</dbReference>
<keyword evidence="5 19" id="KW-1003">Cell membrane</keyword>
<feature type="binding site" description="covalent" evidence="21">
    <location>
        <position position="216"/>
    </location>
    <ligand>
        <name>heme c</name>
        <dbReference type="ChEBI" id="CHEBI:61717"/>
        <label>2</label>
    </ligand>
</feature>
<dbReference type="GO" id="GO:0005506">
    <property type="term" value="F:iron ion binding"/>
    <property type="evidence" value="ECO:0007669"/>
    <property type="project" value="InterPro"/>
</dbReference>
<evidence type="ECO:0000256" key="11">
    <source>
        <dbReference type="ARBA" id="ARBA00022737"/>
    </source>
</evidence>
<evidence type="ECO:0000256" key="5">
    <source>
        <dbReference type="ARBA" id="ARBA00022475"/>
    </source>
</evidence>
<evidence type="ECO:0000256" key="8">
    <source>
        <dbReference type="ARBA" id="ARBA00022660"/>
    </source>
</evidence>
<evidence type="ECO:0000256" key="10">
    <source>
        <dbReference type="ARBA" id="ARBA00022723"/>
    </source>
</evidence>
<feature type="binding site" description="axial binding residue" evidence="20">
    <location>
        <position position="261"/>
    </location>
    <ligand>
        <name>heme c</name>
        <dbReference type="ChEBI" id="CHEBI:61717"/>
        <label>1</label>
    </ligand>
    <ligandPart>
        <name>Fe</name>
        <dbReference type="ChEBI" id="CHEBI:18248"/>
    </ligandPart>
</feature>
<keyword evidence="16 19" id="KW-0408">Iron</keyword>
<dbReference type="PROSITE" id="PS51007">
    <property type="entry name" value="CYTC"/>
    <property type="match status" value="2"/>
</dbReference>
<keyword evidence="10 19" id="KW-0479">Metal-binding</keyword>
<comment type="cofactor">
    <cofactor evidence="19 21">
        <name>heme c</name>
        <dbReference type="ChEBI" id="CHEBI:61717"/>
    </cofactor>
    <text evidence="19 21">Binds 2 heme C groups per subunit.</text>
</comment>
<dbReference type="GO" id="GO:0009055">
    <property type="term" value="F:electron transfer activity"/>
    <property type="evidence" value="ECO:0007669"/>
    <property type="project" value="InterPro"/>
</dbReference>
<dbReference type="Gene3D" id="1.10.760.10">
    <property type="entry name" value="Cytochrome c-like domain"/>
    <property type="match status" value="2"/>
</dbReference>
<dbReference type="Gene3D" id="6.10.280.130">
    <property type="match status" value="1"/>
</dbReference>
<evidence type="ECO:0000256" key="18">
    <source>
        <dbReference type="ARBA" id="ARBA00023136"/>
    </source>
</evidence>
<evidence type="ECO:0000256" key="2">
    <source>
        <dbReference type="ARBA" id="ARBA00004673"/>
    </source>
</evidence>
<keyword evidence="14 22" id="KW-1133">Transmembrane helix</keyword>
<evidence type="ECO:0000256" key="12">
    <source>
        <dbReference type="ARBA" id="ARBA00022781"/>
    </source>
</evidence>
<dbReference type="InterPro" id="IPR050597">
    <property type="entry name" value="Cytochrome_c_Oxidase_Subunit"/>
</dbReference>
<dbReference type="GO" id="GO:0016491">
    <property type="term" value="F:oxidoreductase activity"/>
    <property type="evidence" value="ECO:0007669"/>
    <property type="project" value="UniProtKB-KW"/>
</dbReference>
<accession>A0A9Q2NHT3</accession>
<feature type="binding site" description="axial binding residue" evidence="20">
    <location>
        <position position="173"/>
    </location>
    <ligand>
        <name>heme c</name>
        <dbReference type="ChEBI" id="CHEBI:61717"/>
        <label>2</label>
    </ligand>
    <ligandPart>
        <name>Fe</name>
        <dbReference type="ChEBI" id="CHEBI:18248"/>
    </ligandPart>
</feature>
<dbReference type="PRINTS" id="PR00605">
    <property type="entry name" value="CYTCHROMECIC"/>
</dbReference>
<evidence type="ECO:0000256" key="7">
    <source>
        <dbReference type="ARBA" id="ARBA00022617"/>
    </source>
</evidence>
<comment type="function">
    <text evidence="19">C-type cytochrome. Part of the cbb3-type cytochrome c oxidase complex.</text>
</comment>
<comment type="pathway">
    <text evidence="2 19">Energy metabolism; oxidative phosphorylation.</text>
</comment>
<evidence type="ECO:0000256" key="1">
    <source>
        <dbReference type="ARBA" id="ARBA00004533"/>
    </source>
</evidence>
<dbReference type="GO" id="GO:0020037">
    <property type="term" value="F:heme binding"/>
    <property type="evidence" value="ECO:0007669"/>
    <property type="project" value="InterPro"/>
</dbReference>
<evidence type="ECO:0000259" key="23">
    <source>
        <dbReference type="PROSITE" id="PS51007"/>
    </source>
</evidence>
<evidence type="ECO:0000256" key="14">
    <source>
        <dbReference type="ARBA" id="ARBA00022989"/>
    </source>
</evidence>
<name>A0A9Q2NHT3_9RHOB</name>